<evidence type="ECO:0000313" key="14">
    <source>
        <dbReference type="EMBL" id="CAE0444157.1"/>
    </source>
</evidence>
<feature type="domain" description="TFIIS-type" evidence="12">
    <location>
        <begin position="73"/>
        <end position="115"/>
    </location>
</feature>
<dbReference type="PANTHER" id="PTHR11239:SF1">
    <property type="entry name" value="DNA-DIRECTED RNA POLYMERASE II SUBUNIT RPB9"/>
    <property type="match status" value="1"/>
</dbReference>
<evidence type="ECO:0000259" key="12">
    <source>
        <dbReference type="PROSITE" id="PS51133"/>
    </source>
</evidence>
<dbReference type="Pfam" id="PF02150">
    <property type="entry name" value="Zn_ribbon_RPB9"/>
    <property type="match status" value="1"/>
</dbReference>
<dbReference type="GO" id="GO:0005730">
    <property type="term" value="C:nucleolus"/>
    <property type="evidence" value="ECO:0007669"/>
    <property type="project" value="UniProtKB-SubCell"/>
</dbReference>
<evidence type="ECO:0000256" key="9">
    <source>
        <dbReference type="PIRSR" id="PIRSR005586-1"/>
    </source>
</evidence>
<feature type="binding site" evidence="9">
    <location>
        <position position="10"/>
    </location>
    <ligand>
        <name>Zn(2+)</name>
        <dbReference type="ChEBI" id="CHEBI:29105"/>
        <label>1</label>
    </ligand>
</feature>
<dbReference type="InterPro" id="IPR019761">
    <property type="entry name" value="DNA-dir_RNA_pol-M_15_CS"/>
</dbReference>
<evidence type="ECO:0000313" key="16">
    <source>
        <dbReference type="EMBL" id="CAE0444159.1"/>
    </source>
</evidence>
<feature type="binding site" evidence="9">
    <location>
        <position position="77"/>
    </location>
    <ligand>
        <name>Zn(2+)</name>
        <dbReference type="ChEBI" id="CHEBI:29105"/>
        <label>2</label>
    </ligand>
</feature>
<dbReference type="EMBL" id="HBIN01018636">
    <property type="protein sequence ID" value="CAE0444159.1"/>
    <property type="molecule type" value="Transcribed_RNA"/>
</dbReference>
<dbReference type="InterPro" id="IPR001222">
    <property type="entry name" value="Znf_TFIIS"/>
</dbReference>
<keyword evidence="2 8" id="KW-0240">DNA-directed RNA polymerase</keyword>
<dbReference type="GO" id="GO:0008270">
    <property type="term" value="F:zinc ion binding"/>
    <property type="evidence" value="ECO:0007669"/>
    <property type="project" value="UniProtKB-KW"/>
</dbReference>
<dbReference type="EMBL" id="HBIN01018630">
    <property type="protein sequence ID" value="CAE0444154.1"/>
    <property type="molecule type" value="Transcribed_RNA"/>
</dbReference>
<dbReference type="GO" id="GO:0001193">
    <property type="term" value="P:maintenance of transcriptional fidelity during transcription elongation by RNA polymerase II"/>
    <property type="evidence" value="ECO:0007669"/>
    <property type="project" value="TreeGrafter"/>
</dbReference>
<feature type="binding site" evidence="9">
    <location>
        <position position="29"/>
    </location>
    <ligand>
        <name>Zn(2+)</name>
        <dbReference type="ChEBI" id="CHEBI:29105"/>
        <label>1</label>
    </ligand>
</feature>
<evidence type="ECO:0000256" key="1">
    <source>
        <dbReference type="ARBA" id="ARBA00004604"/>
    </source>
</evidence>
<dbReference type="Gene3D" id="2.20.25.10">
    <property type="match status" value="2"/>
</dbReference>
<reference evidence="13" key="1">
    <citation type="submission" date="2021-01" db="EMBL/GenBank/DDBJ databases">
        <authorList>
            <person name="Corre E."/>
            <person name="Pelletier E."/>
            <person name="Niang G."/>
            <person name="Scheremetjew M."/>
            <person name="Finn R."/>
            <person name="Kale V."/>
            <person name="Holt S."/>
            <person name="Cochrane G."/>
            <person name="Meng A."/>
            <person name="Brown T."/>
            <person name="Cohen L."/>
        </authorList>
    </citation>
    <scope>NUCLEOTIDE SEQUENCE</scope>
    <source>
        <strain evidence="13">GSBS06</strain>
    </source>
</reference>
<comment type="function">
    <text evidence="8">DNA-dependent RNA polymerase catalyzes the transcription of DNA into RNA using the four ribonucleoside triphosphates as substrates.</text>
</comment>
<evidence type="ECO:0000256" key="7">
    <source>
        <dbReference type="ARBA" id="ARBA00023242"/>
    </source>
</evidence>
<dbReference type="EMBL" id="HBIN01018635">
    <property type="protein sequence ID" value="CAE0444158.1"/>
    <property type="molecule type" value="Transcribed_RNA"/>
</dbReference>
<keyword evidence="6 8" id="KW-0804">Transcription</keyword>
<dbReference type="SUPFAM" id="SSF57783">
    <property type="entry name" value="Zinc beta-ribbon"/>
    <property type="match status" value="2"/>
</dbReference>
<evidence type="ECO:0000256" key="3">
    <source>
        <dbReference type="ARBA" id="ARBA00022723"/>
    </source>
</evidence>
<feature type="binding site" evidence="9">
    <location>
        <position position="7"/>
    </location>
    <ligand>
        <name>Zn(2+)</name>
        <dbReference type="ChEBI" id="CHEBI:29105"/>
        <label>1</label>
    </ligand>
</feature>
<dbReference type="Pfam" id="PF01096">
    <property type="entry name" value="Zn_ribbon_TFIIS"/>
    <property type="match status" value="1"/>
</dbReference>
<feature type="binding site" evidence="9">
    <location>
        <position position="110"/>
    </location>
    <ligand>
        <name>Zn(2+)</name>
        <dbReference type="ChEBI" id="CHEBI:29105"/>
        <label>2</label>
    </ligand>
</feature>
<dbReference type="GO" id="GO:0005665">
    <property type="term" value="C:RNA polymerase II, core complex"/>
    <property type="evidence" value="ECO:0007669"/>
    <property type="project" value="TreeGrafter"/>
</dbReference>
<sequence>MTTIQFCPECNNMLYPKEDRAEKKLLLTCRHCEFEKPAENPTVYIHKIKKDTAMRLDLVDPALSGDPTLPRTYDTNCEKCGGNEAVFFMSRSGGRDSDMALVFLCVNSACHHKWLN</sequence>
<dbReference type="CDD" id="cd10508">
    <property type="entry name" value="Zn-ribbon_RPB9"/>
    <property type="match status" value="1"/>
</dbReference>
<organism evidence="13">
    <name type="scientific">Aplanochytrium stocchinoi</name>
    <dbReference type="NCBI Taxonomy" id="215587"/>
    <lineage>
        <taxon>Eukaryota</taxon>
        <taxon>Sar</taxon>
        <taxon>Stramenopiles</taxon>
        <taxon>Bigyra</taxon>
        <taxon>Labyrinthulomycetes</taxon>
        <taxon>Thraustochytrida</taxon>
        <taxon>Thraustochytriidae</taxon>
        <taxon>Aplanochytrium</taxon>
    </lineage>
</organism>
<accession>A0A6S8ESB1</accession>
<evidence type="ECO:0000313" key="13">
    <source>
        <dbReference type="EMBL" id="CAE0444154.1"/>
    </source>
</evidence>
<comment type="similarity">
    <text evidence="8 11">Belongs to the archaeal rpoM/eukaryotic RPA12/RPB9/RPC11 RNA polymerase family.</text>
</comment>
<evidence type="ECO:0000256" key="2">
    <source>
        <dbReference type="ARBA" id="ARBA00022478"/>
    </source>
</evidence>
<feature type="binding site" evidence="9">
    <location>
        <position position="32"/>
    </location>
    <ligand>
        <name>Zn(2+)</name>
        <dbReference type="ChEBI" id="CHEBI:29105"/>
        <label>1</label>
    </ligand>
</feature>
<evidence type="ECO:0000256" key="10">
    <source>
        <dbReference type="PIRSR" id="PIRSR005586-2"/>
    </source>
</evidence>
<keyword evidence="3 9" id="KW-0479">Metal-binding</keyword>
<protein>
    <recommendedName>
        <fullName evidence="8">DNA-directed RNA polymerase subunit</fullName>
    </recommendedName>
</protein>
<dbReference type="SMART" id="SM00661">
    <property type="entry name" value="RPOL9"/>
    <property type="match status" value="1"/>
</dbReference>
<evidence type="ECO:0000313" key="15">
    <source>
        <dbReference type="EMBL" id="CAE0444158.1"/>
    </source>
</evidence>
<feature type="zinc finger region" description="C4-type" evidence="10">
    <location>
        <begin position="7"/>
        <end position="32"/>
    </location>
</feature>
<proteinExistence type="inferred from homology"/>
<dbReference type="GO" id="GO:0003899">
    <property type="term" value="F:DNA-directed RNA polymerase activity"/>
    <property type="evidence" value="ECO:0007669"/>
    <property type="project" value="InterPro"/>
</dbReference>
<feature type="binding site" evidence="9">
    <location>
        <position position="80"/>
    </location>
    <ligand>
        <name>Zn(2+)</name>
        <dbReference type="ChEBI" id="CHEBI:29105"/>
        <label>2</label>
    </ligand>
</feature>
<dbReference type="PIRSF" id="PIRSF005586">
    <property type="entry name" value="RNApol_RpoM"/>
    <property type="match status" value="1"/>
</dbReference>
<dbReference type="GO" id="GO:0006283">
    <property type="term" value="P:transcription-coupled nucleotide-excision repair"/>
    <property type="evidence" value="ECO:0007669"/>
    <property type="project" value="TreeGrafter"/>
</dbReference>
<dbReference type="PANTHER" id="PTHR11239">
    <property type="entry name" value="DNA-DIRECTED RNA POLYMERASE"/>
    <property type="match status" value="1"/>
</dbReference>
<dbReference type="InterPro" id="IPR012164">
    <property type="entry name" value="Rpa12/Rpb9/Rpc10/TFS"/>
</dbReference>
<evidence type="ECO:0000256" key="8">
    <source>
        <dbReference type="PIRNR" id="PIRNR005586"/>
    </source>
</evidence>
<keyword evidence="5 9" id="KW-0862">Zinc</keyword>
<evidence type="ECO:0000256" key="6">
    <source>
        <dbReference type="ARBA" id="ARBA00023163"/>
    </source>
</evidence>
<dbReference type="GO" id="GO:0006367">
    <property type="term" value="P:transcription initiation at RNA polymerase II promoter"/>
    <property type="evidence" value="ECO:0007669"/>
    <property type="project" value="TreeGrafter"/>
</dbReference>
<feature type="binding site" evidence="9">
    <location>
        <position position="105"/>
    </location>
    <ligand>
        <name>Zn(2+)</name>
        <dbReference type="ChEBI" id="CHEBI:29105"/>
        <label>2</label>
    </ligand>
</feature>
<dbReference type="PROSITE" id="PS51133">
    <property type="entry name" value="ZF_TFIIS_2"/>
    <property type="match status" value="1"/>
</dbReference>
<dbReference type="InterPro" id="IPR001529">
    <property type="entry name" value="Zn_ribbon_RPB9"/>
</dbReference>
<comment type="subcellular location">
    <subcellularLocation>
        <location evidence="1">Nucleus</location>
        <location evidence="1">Nucleolus</location>
    </subcellularLocation>
</comment>
<evidence type="ECO:0000256" key="11">
    <source>
        <dbReference type="RuleBase" id="RU003474"/>
    </source>
</evidence>
<dbReference type="EMBL" id="HBIN01018634">
    <property type="protein sequence ID" value="CAE0444157.1"/>
    <property type="molecule type" value="Transcribed_RNA"/>
</dbReference>
<keyword evidence="7 8" id="KW-0539">Nucleus</keyword>
<dbReference type="PROSITE" id="PS01030">
    <property type="entry name" value="RNA_POL_M_15KD"/>
    <property type="match status" value="1"/>
</dbReference>
<dbReference type="GO" id="GO:0003676">
    <property type="term" value="F:nucleic acid binding"/>
    <property type="evidence" value="ECO:0007669"/>
    <property type="project" value="InterPro"/>
</dbReference>
<dbReference type="InterPro" id="IPR034012">
    <property type="entry name" value="Zn_ribbon_RPB9_C"/>
</dbReference>
<evidence type="ECO:0000256" key="4">
    <source>
        <dbReference type="ARBA" id="ARBA00022771"/>
    </source>
</evidence>
<gene>
    <name evidence="13" type="ORF">ASTO00021_LOCUS14207</name>
    <name evidence="14" type="ORF">ASTO00021_LOCUS14210</name>
    <name evidence="15" type="ORF">ASTO00021_LOCUS14211</name>
    <name evidence="16" type="ORF">ASTO00021_LOCUS14212</name>
</gene>
<dbReference type="AlphaFoldDB" id="A0A6S8ESB1"/>
<name>A0A6S8ESB1_9STRA</name>
<evidence type="ECO:0000256" key="5">
    <source>
        <dbReference type="ARBA" id="ARBA00022833"/>
    </source>
</evidence>
<dbReference type="SMART" id="SM00440">
    <property type="entry name" value="ZnF_C2C2"/>
    <property type="match status" value="1"/>
</dbReference>
<keyword evidence="4 10" id="KW-0863">Zinc-finger</keyword>